<name>A0A3B0RJ24_9ZZZZ</name>
<protein>
    <recommendedName>
        <fullName evidence="2">Lipoprotein</fullName>
    </recommendedName>
</protein>
<dbReference type="EMBL" id="UOEI01000103">
    <property type="protein sequence ID" value="VAV93454.1"/>
    <property type="molecule type" value="Genomic_DNA"/>
</dbReference>
<evidence type="ECO:0008006" key="2">
    <source>
        <dbReference type="Google" id="ProtNLM"/>
    </source>
</evidence>
<evidence type="ECO:0000313" key="1">
    <source>
        <dbReference type="EMBL" id="VAV93454.1"/>
    </source>
</evidence>
<reference evidence="1" key="1">
    <citation type="submission" date="2018-06" db="EMBL/GenBank/DDBJ databases">
        <authorList>
            <person name="Zhirakovskaya E."/>
        </authorList>
    </citation>
    <scope>NUCLEOTIDE SEQUENCE</scope>
</reference>
<proteinExistence type="predicted"/>
<dbReference type="PROSITE" id="PS51257">
    <property type="entry name" value="PROKAR_LIPOPROTEIN"/>
    <property type="match status" value="1"/>
</dbReference>
<accession>A0A3B0RJ24</accession>
<sequence length="178" mass="18817">MTRRWVILFAATAMIAAACSSAVDNTAERIVEKAIESQGQGNVDVELNDDGGVSLSVEGEDGNSINFGNEVPVPDELTIPIPDGGKATVSGSDGSNVFVSVTFAKDRYDELISFYDDWTTGSGDDWSRSESTLDVGGETMRTAMWNQGDSVISVADCFSMESGSDSFDAVCLGVSESQ</sequence>
<dbReference type="AlphaFoldDB" id="A0A3B0RJ24"/>
<organism evidence="1">
    <name type="scientific">hydrothermal vent metagenome</name>
    <dbReference type="NCBI Taxonomy" id="652676"/>
    <lineage>
        <taxon>unclassified sequences</taxon>
        <taxon>metagenomes</taxon>
        <taxon>ecological metagenomes</taxon>
    </lineage>
</organism>
<gene>
    <name evidence="1" type="ORF">MNBD_ACTINO01-97</name>
</gene>